<dbReference type="PANTHER" id="PTHR33696">
    <property type="entry name" value="T22J18.15-RELATED"/>
    <property type="match status" value="1"/>
</dbReference>
<accession>A0AAV9AQS4</accession>
<keyword evidence="3" id="KW-1185">Reference proteome</keyword>
<name>A0AAV9AQS4_ACOGR</name>
<evidence type="ECO:0000256" key="1">
    <source>
        <dbReference type="SAM" id="MobiDB-lite"/>
    </source>
</evidence>
<comment type="caution">
    <text evidence="2">The sequence shown here is derived from an EMBL/GenBank/DDBJ whole genome shotgun (WGS) entry which is preliminary data.</text>
</comment>
<dbReference type="PANTHER" id="PTHR33696:SF1">
    <property type="entry name" value="T22J18.15"/>
    <property type="match status" value="1"/>
</dbReference>
<organism evidence="2 3">
    <name type="scientific">Acorus gramineus</name>
    <name type="common">Dwarf sweet flag</name>
    <dbReference type="NCBI Taxonomy" id="55184"/>
    <lineage>
        <taxon>Eukaryota</taxon>
        <taxon>Viridiplantae</taxon>
        <taxon>Streptophyta</taxon>
        <taxon>Embryophyta</taxon>
        <taxon>Tracheophyta</taxon>
        <taxon>Spermatophyta</taxon>
        <taxon>Magnoliopsida</taxon>
        <taxon>Liliopsida</taxon>
        <taxon>Acoraceae</taxon>
        <taxon>Acorus</taxon>
    </lineage>
</organism>
<evidence type="ECO:0000313" key="3">
    <source>
        <dbReference type="Proteomes" id="UP001179952"/>
    </source>
</evidence>
<dbReference type="EMBL" id="JAUJYN010000007">
    <property type="protein sequence ID" value="KAK1266452.1"/>
    <property type="molecule type" value="Genomic_DNA"/>
</dbReference>
<gene>
    <name evidence="2" type="ORF">QJS04_geneDACA009168</name>
</gene>
<sequence length="192" mass="20968">MKDRSSPIFTPRSTTTTLSSSSSRRTNSFSSSSSSSTSSSTPSSPHQPQPPISGIPFSWEHHPGIPKNPIPTPSTPPHLLLPLPPPLTKPKKSKPKKDQPFSMDPFTEALFECSKDDMPTEEIMQCLNQGPKVGRSVSDRFGFGFGFIDRYSSCKTACAADVVAASHVLLPLPQSQRGGATYDELLRLRRRL</sequence>
<feature type="compositionally biased region" description="Low complexity" evidence="1">
    <location>
        <begin position="1"/>
        <end position="44"/>
    </location>
</feature>
<feature type="compositionally biased region" description="Pro residues" evidence="1">
    <location>
        <begin position="66"/>
        <end position="76"/>
    </location>
</feature>
<proteinExistence type="predicted"/>
<dbReference type="Proteomes" id="UP001179952">
    <property type="component" value="Unassembled WGS sequence"/>
</dbReference>
<reference evidence="2" key="1">
    <citation type="journal article" date="2023" name="Nat. Commun.">
        <title>Diploid and tetraploid genomes of Acorus and the evolution of monocots.</title>
        <authorList>
            <person name="Ma L."/>
            <person name="Liu K.W."/>
            <person name="Li Z."/>
            <person name="Hsiao Y.Y."/>
            <person name="Qi Y."/>
            <person name="Fu T."/>
            <person name="Tang G.D."/>
            <person name="Zhang D."/>
            <person name="Sun W.H."/>
            <person name="Liu D.K."/>
            <person name="Li Y."/>
            <person name="Chen G.Z."/>
            <person name="Liu X.D."/>
            <person name="Liao X.Y."/>
            <person name="Jiang Y.T."/>
            <person name="Yu X."/>
            <person name="Hao Y."/>
            <person name="Huang J."/>
            <person name="Zhao X.W."/>
            <person name="Ke S."/>
            <person name="Chen Y.Y."/>
            <person name="Wu W.L."/>
            <person name="Hsu J.L."/>
            <person name="Lin Y.F."/>
            <person name="Huang M.D."/>
            <person name="Li C.Y."/>
            <person name="Huang L."/>
            <person name="Wang Z.W."/>
            <person name="Zhao X."/>
            <person name="Zhong W.Y."/>
            <person name="Peng D.H."/>
            <person name="Ahmad S."/>
            <person name="Lan S."/>
            <person name="Zhang J.S."/>
            <person name="Tsai W.C."/>
            <person name="Van de Peer Y."/>
            <person name="Liu Z.J."/>
        </authorList>
    </citation>
    <scope>NUCLEOTIDE SEQUENCE</scope>
    <source>
        <strain evidence="2">SCP</strain>
    </source>
</reference>
<evidence type="ECO:0000313" key="2">
    <source>
        <dbReference type="EMBL" id="KAK1266452.1"/>
    </source>
</evidence>
<dbReference type="AlphaFoldDB" id="A0AAV9AQS4"/>
<protein>
    <submittedName>
        <fullName evidence="2">Uncharacterized protein</fullName>
    </submittedName>
</protein>
<feature type="region of interest" description="Disordered" evidence="1">
    <location>
        <begin position="1"/>
        <end position="102"/>
    </location>
</feature>
<reference evidence="2" key="2">
    <citation type="submission" date="2023-06" db="EMBL/GenBank/DDBJ databases">
        <authorList>
            <person name="Ma L."/>
            <person name="Liu K.-W."/>
            <person name="Li Z."/>
            <person name="Hsiao Y.-Y."/>
            <person name="Qi Y."/>
            <person name="Fu T."/>
            <person name="Tang G."/>
            <person name="Zhang D."/>
            <person name="Sun W.-H."/>
            <person name="Liu D.-K."/>
            <person name="Li Y."/>
            <person name="Chen G.-Z."/>
            <person name="Liu X.-D."/>
            <person name="Liao X.-Y."/>
            <person name="Jiang Y.-T."/>
            <person name="Yu X."/>
            <person name="Hao Y."/>
            <person name="Huang J."/>
            <person name="Zhao X.-W."/>
            <person name="Ke S."/>
            <person name="Chen Y.-Y."/>
            <person name="Wu W.-L."/>
            <person name="Hsu J.-L."/>
            <person name="Lin Y.-F."/>
            <person name="Huang M.-D."/>
            <person name="Li C.-Y."/>
            <person name="Huang L."/>
            <person name="Wang Z.-W."/>
            <person name="Zhao X."/>
            <person name="Zhong W.-Y."/>
            <person name="Peng D.-H."/>
            <person name="Ahmad S."/>
            <person name="Lan S."/>
            <person name="Zhang J.-S."/>
            <person name="Tsai W.-C."/>
            <person name="Van De Peer Y."/>
            <person name="Liu Z.-J."/>
        </authorList>
    </citation>
    <scope>NUCLEOTIDE SEQUENCE</scope>
    <source>
        <strain evidence="2">SCP</strain>
        <tissue evidence="2">Leaves</tissue>
    </source>
</reference>